<dbReference type="AlphaFoldDB" id="A0A538TVZ7"/>
<dbReference type="PROSITE" id="PS50889">
    <property type="entry name" value="S4"/>
    <property type="match status" value="1"/>
</dbReference>
<evidence type="ECO:0000313" key="4">
    <source>
        <dbReference type="Proteomes" id="UP000316609"/>
    </source>
</evidence>
<dbReference type="Pfam" id="PF01479">
    <property type="entry name" value="S4"/>
    <property type="match status" value="1"/>
</dbReference>
<organism evidence="3 4">
    <name type="scientific">Eiseniibacteriota bacterium</name>
    <dbReference type="NCBI Taxonomy" id="2212470"/>
    <lineage>
        <taxon>Bacteria</taxon>
        <taxon>Candidatus Eiseniibacteriota</taxon>
    </lineage>
</organism>
<reference evidence="3 4" key="1">
    <citation type="journal article" date="2019" name="Nat. Microbiol.">
        <title>Mediterranean grassland soil C-N compound turnover is dependent on rainfall and depth, and is mediated by genomically divergent microorganisms.</title>
        <authorList>
            <person name="Diamond S."/>
            <person name="Andeer P.F."/>
            <person name="Li Z."/>
            <person name="Crits-Christoph A."/>
            <person name="Burstein D."/>
            <person name="Anantharaman K."/>
            <person name="Lane K.R."/>
            <person name="Thomas B.C."/>
            <person name="Pan C."/>
            <person name="Northen T.R."/>
            <person name="Banfield J.F."/>
        </authorList>
    </citation>
    <scope>NUCLEOTIDE SEQUENCE [LARGE SCALE GENOMIC DNA]</scope>
    <source>
        <strain evidence="3">WS_8</strain>
    </source>
</reference>
<feature type="domain" description="RNA-binding S4" evidence="2">
    <location>
        <begin position="1"/>
        <end position="63"/>
    </location>
</feature>
<comment type="caution">
    <text evidence="3">The sequence shown here is derived from an EMBL/GenBank/DDBJ whole genome shotgun (WGS) entry which is preliminary data.</text>
</comment>
<dbReference type="CDD" id="cd00165">
    <property type="entry name" value="S4"/>
    <property type="match status" value="1"/>
</dbReference>
<name>A0A538TVZ7_UNCEI</name>
<proteinExistence type="predicted"/>
<gene>
    <name evidence="3" type="ORF">E6K78_03455</name>
</gene>
<dbReference type="InterPro" id="IPR002942">
    <property type="entry name" value="S4_RNA-bd"/>
</dbReference>
<evidence type="ECO:0000313" key="3">
    <source>
        <dbReference type="EMBL" id="TMQ67800.1"/>
    </source>
</evidence>
<accession>A0A538TVZ7</accession>
<protein>
    <submittedName>
        <fullName evidence="3">RNA-binding S4 domain-containing protein</fullName>
    </submittedName>
</protein>
<evidence type="ECO:0000256" key="1">
    <source>
        <dbReference type="PROSITE-ProRule" id="PRU00182"/>
    </source>
</evidence>
<sequence>MRLDLALFLLRLFKSRTQATHAVRDGAVLLNGQRARPGHVVSPGDRVTLSDPTPRTFEVLALPGRGTSRQAARTLLREV</sequence>
<dbReference type="Gene3D" id="3.10.290.10">
    <property type="entry name" value="RNA-binding S4 domain"/>
    <property type="match status" value="1"/>
</dbReference>
<dbReference type="SUPFAM" id="SSF55174">
    <property type="entry name" value="Alpha-L RNA-binding motif"/>
    <property type="match status" value="1"/>
</dbReference>
<dbReference type="EMBL" id="VBOY01000030">
    <property type="protein sequence ID" value="TMQ67800.1"/>
    <property type="molecule type" value="Genomic_DNA"/>
</dbReference>
<keyword evidence="1" id="KW-0694">RNA-binding</keyword>
<evidence type="ECO:0000259" key="2">
    <source>
        <dbReference type="SMART" id="SM00363"/>
    </source>
</evidence>
<dbReference type="Proteomes" id="UP000316609">
    <property type="component" value="Unassembled WGS sequence"/>
</dbReference>
<dbReference type="InterPro" id="IPR036986">
    <property type="entry name" value="S4_RNA-bd_sf"/>
</dbReference>
<dbReference type="GO" id="GO:0003723">
    <property type="term" value="F:RNA binding"/>
    <property type="evidence" value="ECO:0007669"/>
    <property type="project" value="UniProtKB-KW"/>
</dbReference>
<dbReference type="SMART" id="SM00363">
    <property type="entry name" value="S4"/>
    <property type="match status" value="1"/>
</dbReference>